<evidence type="ECO:0000259" key="9">
    <source>
        <dbReference type="Pfam" id="PF02782"/>
    </source>
</evidence>
<comment type="similarity">
    <text evidence="1">Belongs to the FGGY kinase family.</text>
</comment>
<evidence type="ECO:0000313" key="11">
    <source>
        <dbReference type="Proteomes" id="UP000190857"/>
    </source>
</evidence>
<proteinExistence type="inferred from homology"/>
<evidence type="ECO:0000313" key="10">
    <source>
        <dbReference type="EMBL" id="SKC39255.1"/>
    </source>
</evidence>
<dbReference type="CDD" id="cd07771">
    <property type="entry name" value="ASKHA_NBD_FGGY_RhaB-like"/>
    <property type="match status" value="1"/>
</dbReference>
<protein>
    <submittedName>
        <fullName evidence="10">Rhamnulokinase</fullName>
    </submittedName>
</protein>
<accession>A0A1T5IJD0</accession>
<dbReference type="Pfam" id="PF00370">
    <property type="entry name" value="FGGY_N"/>
    <property type="match status" value="2"/>
</dbReference>
<dbReference type="Gene3D" id="3.30.420.40">
    <property type="match status" value="2"/>
</dbReference>
<dbReference type="GO" id="GO:0019301">
    <property type="term" value="P:rhamnose catabolic process"/>
    <property type="evidence" value="ECO:0007669"/>
    <property type="project" value="InterPro"/>
</dbReference>
<feature type="domain" description="Carbohydrate kinase FGGY N-terminal" evidence="8">
    <location>
        <begin position="12"/>
        <end position="185"/>
    </location>
</feature>
<dbReference type="SUPFAM" id="SSF53067">
    <property type="entry name" value="Actin-like ATPase domain"/>
    <property type="match status" value="2"/>
</dbReference>
<dbReference type="InterPro" id="IPR013449">
    <property type="entry name" value="Rhamnulokinase"/>
</dbReference>
<evidence type="ECO:0000256" key="5">
    <source>
        <dbReference type="ARBA" id="ARBA00022840"/>
    </source>
</evidence>
<dbReference type="GO" id="GO:0005829">
    <property type="term" value="C:cytosol"/>
    <property type="evidence" value="ECO:0007669"/>
    <property type="project" value="TreeGrafter"/>
</dbReference>
<dbReference type="Pfam" id="PF02782">
    <property type="entry name" value="FGGY_C"/>
    <property type="match status" value="1"/>
</dbReference>
<dbReference type="PANTHER" id="PTHR10196">
    <property type="entry name" value="SUGAR KINASE"/>
    <property type="match status" value="1"/>
</dbReference>
<dbReference type="OrthoDB" id="9761504at2"/>
<keyword evidence="4 10" id="KW-0418">Kinase</keyword>
<keyword evidence="5" id="KW-0067">ATP-binding</keyword>
<dbReference type="EMBL" id="FUZP01000001">
    <property type="protein sequence ID" value="SKC39255.1"/>
    <property type="molecule type" value="Genomic_DNA"/>
</dbReference>
<organism evidence="10 11">
    <name type="scientific">Okibacterium fritillariae</name>
    <dbReference type="NCBI Taxonomy" id="123320"/>
    <lineage>
        <taxon>Bacteria</taxon>
        <taxon>Bacillati</taxon>
        <taxon>Actinomycetota</taxon>
        <taxon>Actinomycetes</taxon>
        <taxon>Micrococcales</taxon>
        <taxon>Microbacteriaceae</taxon>
        <taxon>Okibacterium</taxon>
    </lineage>
</organism>
<feature type="domain" description="Carbohydrate kinase FGGY N-terminal" evidence="8">
    <location>
        <begin position="217"/>
        <end position="275"/>
    </location>
</feature>
<dbReference type="RefSeq" id="WP_079726740.1">
    <property type="nucleotide sequence ID" value="NZ_FUZP01000001.1"/>
</dbReference>
<evidence type="ECO:0000256" key="4">
    <source>
        <dbReference type="ARBA" id="ARBA00022777"/>
    </source>
</evidence>
<keyword evidence="7" id="KW-0684">Rhamnose metabolism</keyword>
<dbReference type="AlphaFoldDB" id="A0A1T5IJD0"/>
<name>A0A1T5IJD0_9MICO</name>
<keyword evidence="3" id="KW-0547">Nucleotide-binding</keyword>
<keyword evidence="6" id="KW-1015">Disulfide bond</keyword>
<dbReference type="GO" id="GO:0008993">
    <property type="term" value="F:rhamnulokinase activity"/>
    <property type="evidence" value="ECO:0007669"/>
    <property type="project" value="InterPro"/>
</dbReference>
<dbReference type="InterPro" id="IPR043129">
    <property type="entry name" value="ATPase_NBD"/>
</dbReference>
<dbReference type="InterPro" id="IPR018484">
    <property type="entry name" value="FGGY_N"/>
</dbReference>
<dbReference type="GO" id="GO:0004370">
    <property type="term" value="F:glycerol kinase activity"/>
    <property type="evidence" value="ECO:0007669"/>
    <property type="project" value="TreeGrafter"/>
</dbReference>
<evidence type="ECO:0000259" key="8">
    <source>
        <dbReference type="Pfam" id="PF00370"/>
    </source>
</evidence>
<evidence type="ECO:0000256" key="1">
    <source>
        <dbReference type="ARBA" id="ARBA00009156"/>
    </source>
</evidence>
<keyword evidence="11" id="KW-1185">Reference proteome</keyword>
<dbReference type="GO" id="GO:0005524">
    <property type="term" value="F:ATP binding"/>
    <property type="evidence" value="ECO:0007669"/>
    <property type="project" value="UniProtKB-KW"/>
</dbReference>
<evidence type="ECO:0000256" key="7">
    <source>
        <dbReference type="ARBA" id="ARBA00023308"/>
    </source>
</evidence>
<reference evidence="10 11" key="1">
    <citation type="submission" date="2017-02" db="EMBL/GenBank/DDBJ databases">
        <authorList>
            <person name="Peterson S.W."/>
        </authorList>
    </citation>
    <scope>NUCLEOTIDE SEQUENCE [LARGE SCALE GENOMIC DNA]</scope>
    <source>
        <strain evidence="10 11">VKM Ac-2059</strain>
    </source>
</reference>
<dbReference type="Proteomes" id="UP000190857">
    <property type="component" value="Unassembled WGS sequence"/>
</dbReference>
<keyword evidence="2" id="KW-0808">Transferase</keyword>
<feature type="domain" description="Carbohydrate kinase FGGY C-terminal" evidence="9">
    <location>
        <begin position="285"/>
        <end position="477"/>
    </location>
</feature>
<evidence type="ECO:0000256" key="6">
    <source>
        <dbReference type="ARBA" id="ARBA00023157"/>
    </source>
</evidence>
<dbReference type="PANTHER" id="PTHR10196:SF93">
    <property type="entry name" value="L-RHAMNULOKINASE"/>
    <property type="match status" value="1"/>
</dbReference>
<evidence type="ECO:0000256" key="2">
    <source>
        <dbReference type="ARBA" id="ARBA00022679"/>
    </source>
</evidence>
<dbReference type="GO" id="GO:0006071">
    <property type="term" value="P:glycerol metabolic process"/>
    <property type="evidence" value="ECO:0007669"/>
    <property type="project" value="TreeGrafter"/>
</dbReference>
<evidence type="ECO:0000256" key="3">
    <source>
        <dbReference type="ARBA" id="ARBA00022741"/>
    </source>
</evidence>
<dbReference type="STRING" id="123320.SAMN06309945_0531"/>
<dbReference type="InterPro" id="IPR018485">
    <property type="entry name" value="FGGY_C"/>
</dbReference>
<sequence length="514" mass="54129">MTTHTARRGTVAAVDLGATSGRVMLGHIGAGELTLIPVARFPNTPVRTPDGYHWNILELYRSITAGLTQAAREAPGVESIGIDSWAVDYGLLRGGRLLGIPYHYRDERTQQGVDDVHAVVPFDELYRQNGLQFLPFNTVYQLAAEQRAGTLPLADDLLLIPDLIAYWLTGEKVAEATNASTTGLLRPAGVATALEGAARAGRPASSSAAAAPSAGPAWNDDLIATLGLTRDILPPLVSPGERIGSLLPAVQADTGIGAHVPVTAIGSHDTASAVVAVPMLTDDAAYISCGTWGLVGVELEHPVLTDASRAANFTNEGGVDGRTRFLHNVMGLWLLSESVRWWERDGETIDLPSLLAQAADVSGEISIFDADDPRFLTPGDMPGRIASYLGERGLRVPASRAEFVRSILESLAEAFARAVHTASELSGKRVGVIHVVGGGSQNALLCQLTADRAGLPVEAGPVEATALGNVLVQARAAGIIDGDLETLRALVAQTVSPRTFSPRVNQSRPTTARV</sequence>
<gene>
    <name evidence="10" type="ORF">SAMN06309945_0531</name>
</gene>